<feature type="transmembrane region" description="Helical" evidence="2">
    <location>
        <begin position="48"/>
        <end position="67"/>
    </location>
</feature>
<reference evidence="4" key="1">
    <citation type="submission" date="2019-04" db="EMBL/GenBank/DDBJ databases">
        <title>Nocardioides xinjiangensis sp. nov.</title>
        <authorList>
            <person name="Liu S."/>
        </authorList>
    </citation>
    <scope>NUCLEOTIDE SEQUENCE [LARGE SCALE GENOMIC DNA]</scope>
    <source>
        <strain evidence="4">18</strain>
    </source>
</reference>
<dbReference type="OrthoDB" id="5189579at2"/>
<keyword evidence="2" id="KW-1133">Transmembrane helix</keyword>
<evidence type="ECO:0000313" key="3">
    <source>
        <dbReference type="EMBL" id="THV41226.1"/>
    </source>
</evidence>
<keyword evidence="4" id="KW-1185">Reference proteome</keyword>
<sequence>MTDDPYWSTQGGGEPSGRFSGGDPLVSDTFEGWWNASLGVVQRSWRPIGLILLVGVVLPKWVFGSYQSLVSRDASFEGTDWAEMSQAWQPGPAASIFGGLLGLALLYLTASSGLAATRTAAAEAAGGFLSLGEAFRFGFRRGWKLWLWLMLAWLSIGVGLVLCVLPGLWIAFALSLMIPAATFEKHRSPYARSFQLTHSKFWAALGRLIIVVLVMFAANLLIAIIGLLLAGVWTAIFASWLASVLIILTEAVMALLLLIPMIWVLAAALCSYAWLRGRTESVSATSLSAEAAREAPGPNAAAGPSSGPPQTPSSGPQQTPPPGRPPGPPPGRGQTPPDPFPGTGPTGG</sequence>
<feature type="region of interest" description="Disordered" evidence="1">
    <location>
        <begin position="1"/>
        <end position="21"/>
    </location>
</feature>
<feature type="transmembrane region" description="Helical" evidence="2">
    <location>
        <begin position="199"/>
        <end position="218"/>
    </location>
</feature>
<keyword evidence="2" id="KW-0472">Membrane</keyword>
<proteinExistence type="predicted"/>
<name>A0A4V4HSC6_9ACTN</name>
<evidence type="ECO:0000256" key="1">
    <source>
        <dbReference type="SAM" id="MobiDB-lite"/>
    </source>
</evidence>
<organism evidence="3 4">
    <name type="scientific">Glycomyces buryatensis</name>
    <dbReference type="NCBI Taxonomy" id="2570927"/>
    <lineage>
        <taxon>Bacteria</taxon>
        <taxon>Bacillati</taxon>
        <taxon>Actinomycetota</taxon>
        <taxon>Actinomycetes</taxon>
        <taxon>Glycomycetales</taxon>
        <taxon>Glycomycetaceae</taxon>
        <taxon>Glycomyces</taxon>
    </lineage>
</organism>
<protein>
    <recommendedName>
        <fullName evidence="5">Glycerophosphoryl diester phosphodiesterase membrane domain-containing protein</fullName>
    </recommendedName>
</protein>
<feature type="transmembrane region" description="Helical" evidence="2">
    <location>
        <begin position="224"/>
        <end position="248"/>
    </location>
</feature>
<feature type="compositionally biased region" description="Low complexity" evidence="1">
    <location>
        <begin position="295"/>
        <end position="305"/>
    </location>
</feature>
<reference evidence="3 4" key="2">
    <citation type="submission" date="2019-05" db="EMBL/GenBank/DDBJ databases">
        <title>Glycomyces buryatensis sp. nov.</title>
        <authorList>
            <person name="Nikitina E."/>
        </authorList>
    </citation>
    <scope>NUCLEOTIDE SEQUENCE [LARGE SCALE GENOMIC DNA]</scope>
    <source>
        <strain evidence="3 4">18</strain>
    </source>
</reference>
<evidence type="ECO:0008006" key="5">
    <source>
        <dbReference type="Google" id="ProtNLM"/>
    </source>
</evidence>
<evidence type="ECO:0000313" key="4">
    <source>
        <dbReference type="Proteomes" id="UP000308760"/>
    </source>
</evidence>
<dbReference type="EMBL" id="STGY01000047">
    <property type="protein sequence ID" value="THV41226.1"/>
    <property type="molecule type" value="Genomic_DNA"/>
</dbReference>
<evidence type="ECO:0000256" key="2">
    <source>
        <dbReference type="SAM" id="Phobius"/>
    </source>
</evidence>
<keyword evidence="2" id="KW-0812">Transmembrane</keyword>
<feature type="region of interest" description="Disordered" evidence="1">
    <location>
        <begin position="287"/>
        <end position="348"/>
    </location>
</feature>
<accession>A0A4V4HSC6</accession>
<feature type="transmembrane region" description="Helical" evidence="2">
    <location>
        <begin position="255"/>
        <end position="275"/>
    </location>
</feature>
<dbReference type="Proteomes" id="UP000308760">
    <property type="component" value="Unassembled WGS sequence"/>
</dbReference>
<dbReference type="RefSeq" id="WP_136534858.1">
    <property type="nucleotide sequence ID" value="NZ_STGY01000047.1"/>
</dbReference>
<comment type="caution">
    <text evidence="3">The sequence shown here is derived from an EMBL/GenBank/DDBJ whole genome shotgun (WGS) entry which is preliminary data.</text>
</comment>
<feature type="transmembrane region" description="Helical" evidence="2">
    <location>
        <begin position="87"/>
        <end position="108"/>
    </location>
</feature>
<dbReference type="AlphaFoldDB" id="A0A4V4HSC6"/>
<gene>
    <name evidence="3" type="ORF">FAB82_12385</name>
</gene>
<feature type="compositionally biased region" description="Pro residues" evidence="1">
    <location>
        <begin position="318"/>
        <end position="342"/>
    </location>
</feature>
<feature type="transmembrane region" description="Helical" evidence="2">
    <location>
        <begin position="145"/>
        <end position="178"/>
    </location>
</feature>